<dbReference type="RefSeq" id="WP_137403285.1">
    <property type="nucleotide sequence ID" value="NZ_BMIU01000022.1"/>
</dbReference>
<protein>
    <recommendedName>
        <fullName evidence="4">DUF3185 domain-containing protein</fullName>
    </recommendedName>
</protein>
<keyword evidence="3" id="KW-1185">Reference proteome</keyword>
<evidence type="ECO:0000313" key="2">
    <source>
        <dbReference type="EMBL" id="GGF45097.1"/>
    </source>
</evidence>
<evidence type="ECO:0000313" key="3">
    <source>
        <dbReference type="Proteomes" id="UP000647339"/>
    </source>
</evidence>
<keyword evidence="1" id="KW-0812">Transmembrane</keyword>
<dbReference type="EMBL" id="BMIU01000022">
    <property type="protein sequence ID" value="GGF45097.1"/>
    <property type="molecule type" value="Genomic_DNA"/>
</dbReference>
<gene>
    <name evidence="2" type="ORF">GCM10011339_36930</name>
</gene>
<keyword evidence="1" id="KW-0472">Membrane</keyword>
<reference evidence="3" key="1">
    <citation type="journal article" date="2019" name="Int. J. Syst. Evol. Microbiol.">
        <title>The Global Catalogue of Microorganisms (GCM) 10K type strain sequencing project: providing services to taxonomists for standard genome sequencing and annotation.</title>
        <authorList>
            <consortium name="The Broad Institute Genomics Platform"/>
            <consortium name="The Broad Institute Genome Sequencing Center for Infectious Disease"/>
            <person name="Wu L."/>
            <person name="Ma J."/>
        </authorList>
    </citation>
    <scope>NUCLEOTIDE SEQUENCE [LARGE SCALE GENOMIC DNA]</scope>
    <source>
        <strain evidence="3">CGMCC 1.15407</strain>
    </source>
</reference>
<sequence>MKLIGIILIIIGIAMFTFTGFSFKTEETVIDAGPIAINKTEDNNIGWPPYAGGIAIASGIILLAISRKK</sequence>
<keyword evidence="1" id="KW-1133">Transmembrane helix</keyword>
<proteinExistence type="predicted"/>
<evidence type="ECO:0000256" key="1">
    <source>
        <dbReference type="SAM" id="Phobius"/>
    </source>
</evidence>
<accession>A0ABQ1V974</accession>
<dbReference type="Proteomes" id="UP000647339">
    <property type="component" value="Unassembled WGS sequence"/>
</dbReference>
<comment type="caution">
    <text evidence="2">The sequence shown here is derived from an EMBL/GenBank/DDBJ whole genome shotgun (WGS) entry which is preliminary data.</text>
</comment>
<name>A0ABQ1V974_9BACT</name>
<feature type="transmembrane region" description="Helical" evidence="1">
    <location>
        <begin position="46"/>
        <end position="65"/>
    </location>
</feature>
<evidence type="ECO:0008006" key="4">
    <source>
        <dbReference type="Google" id="ProtNLM"/>
    </source>
</evidence>
<organism evidence="2 3">
    <name type="scientific">Echinicola rosea</name>
    <dbReference type="NCBI Taxonomy" id="1807691"/>
    <lineage>
        <taxon>Bacteria</taxon>
        <taxon>Pseudomonadati</taxon>
        <taxon>Bacteroidota</taxon>
        <taxon>Cytophagia</taxon>
        <taxon>Cytophagales</taxon>
        <taxon>Cyclobacteriaceae</taxon>
        <taxon>Echinicola</taxon>
    </lineage>
</organism>